<dbReference type="PANTHER" id="PTHR42928">
    <property type="entry name" value="TRICARBOXYLATE-BINDING PROTEIN"/>
    <property type="match status" value="1"/>
</dbReference>
<dbReference type="Proteomes" id="UP000194457">
    <property type="component" value="Chromosome"/>
</dbReference>
<evidence type="ECO:0000313" key="3">
    <source>
        <dbReference type="Proteomes" id="UP000194457"/>
    </source>
</evidence>
<gene>
    <name evidence="2" type="ORF">B9H00_13850</name>
</gene>
<evidence type="ECO:0000313" key="2">
    <source>
        <dbReference type="EMBL" id="ART64793.1"/>
    </source>
</evidence>
<name>A0A240UUM6_9GAMM</name>
<dbReference type="Gene3D" id="3.40.190.150">
    <property type="entry name" value="Bordetella uptake gene, domain 1"/>
    <property type="match status" value="1"/>
</dbReference>
<comment type="similarity">
    <text evidence="1">Belongs to the UPF0065 (bug) family.</text>
</comment>
<dbReference type="AlphaFoldDB" id="A0A240UUM6"/>
<dbReference type="EMBL" id="CP021358">
    <property type="protein sequence ID" value="ART64793.1"/>
    <property type="molecule type" value="Genomic_DNA"/>
</dbReference>
<keyword evidence="3" id="KW-1185">Reference proteome</keyword>
<dbReference type="InterPro" id="IPR005064">
    <property type="entry name" value="BUG"/>
</dbReference>
<dbReference type="OrthoDB" id="9780943at2"/>
<sequence>MPDTLTWTVPFGVGGGTDVWARFMSHWVGESLENHPAIVINNVPGGGSITGANLFYSRARSNGAEMIVTSASTQYPAMLKDPRVRFDYSRWTPIIAAPTGGVVYAQSSMGDDPKKVLEHLRQHETKFGAQTPTGLELPILLAFDMLGLQVDPVFGMRSRGEGRLAFERGEAGIDFQTTSAYFSSVTPLVKSGQAVPLFSLGVMNDDNVIVRDPAFPDLPTFSELYLAQPGTSRDDMAYQVYHKFFASGYALQKLLLVPKDIDASMLETYRDAAKKLAKDPEFLEAARQRIGPYDPVTGDVAARQLEAAMQMSQERRQWIVDWLKQKHDIRVVTQ</sequence>
<organism evidence="2 3">
    <name type="scientific">Kushneria marisflavi</name>
    <dbReference type="NCBI Taxonomy" id="157779"/>
    <lineage>
        <taxon>Bacteria</taxon>
        <taxon>Pseudomonadati</taxon>
        <taxon>Pseudomonadota</taxon>
        <taxon>Gammaproteobacteria</taxon>
        <taxon>Oceanospirillales</taxon>
        <taxon>Halomonadaceae</taxon>
        <taxon>Kushneria</taxon>
    </lineage>
</organism>
<reference evidence="2 3" key="1">
    <citation type="submission" date="2017-05" db="EMBL/GenBank/DDBJ databases">
        <authorList>
            <person name="Song R."/>
            <person name="Chenine A.L."/>
            <person name="Ruprecht R.M."/>
        </authorList>
    </citation>
    <scope>NUCLEOTIDE SEQUENCE [LARGE SCALE GENOMIC DNA]</scope>
    <source>
        <strain evidence="2">SW32</strain>
    </source>
</reference>
<evidence type="ECO:0000256" key="1">
    <source>
        <dbReference type="ARBA" id="ARBA00006987"/>
    </source>
</evidence>
<dbReference type="InterPro" id="IPR042100">
    <property type="entry name" value="Bug_dom1"/>
</dbReference>
<dbReference type="PANTHER" id="PTHR42928:SF3">
    <property type="entry name" value="UPF0065 PROTEIN YFLP"/>
    <property type="match status" value="1"/>
</dbReference>
<protein>
    <submittedName>
        <fullName evidence="2">Tricarboxylate transporter</fullName>
    </submittedName>
</protein>
<proteinExistence type="inferred from homology"/>
<dbReference type="KEGG" id="kma:B9H00_13850"/>
<dbReference type="Gene3D" id="3.40.190.10">
    <property type="entry name" value="Periplasmic binding protein-like II"/>
    <property type="match status" value="1"/>
</dbReference>
<accession>A0A240UUM6</accession>